<evidence type="ECO:0000313" key="3">
    <source>
        <dbReference type="Proteomes" id="UP000272781"/>
    </source>
</evidence>
<dbReference type="EMBL" id="RJVK01000006">
    <property type="protein sequence ID" value="ROR38707.1"/>
    <property type="molecule type" value="Genomic_DNA"/>
</dbReference>
<evidence type="ECO:0000313" key="2">
    <source>
        <dbReference type="EMBL" id="ROR38707.1"/>
    </source>
</evidence>
<keyword evidence="4" id="KW-1185">Reference proteome</keyword>
<sequence>MYIAYDIRKIPVIIDEFHQYGIEEHELYIKTPYLTEYEIKKIKEKLNKNETFITFDGKGDEKIKNELINFINTRR</sequence>
<dbReference type="AlphaFoldDB" id="A0AAJ4RAL7"/>
<dbReference type="Proteomes" id="UP000298805">
    <property type="component" value="Plasmid unnamed1"/>
</dbReference>
<proteinExistence type="predicted"/>
<keyword evidence="1" id="KW-0614">Plasmid</keyword>
<organism evidence="2 3">
    <name type="scientific">Caminibacter pacificus</name>
    <dbReference type="NCBI Taxonomy" id="1424653"/>
    <lineage>
        <taxon>Bacteria</taxon>
        <taxon>Pseudomonadati</taxon>
        <taxon>Campylobacterota</taxon>
        <taxon>Epsilonproteobacteria</taxon>
        <taxon>Nautiliales</taxon>
        <taxon>Nautiliaceae</taxon>
        <taxon>Caminibacter</taxon>
    </lineage>
</organism>
<reference evidence="2 3" key="1">
    <citation type="submission" date="2018-11" db="EMBL/GenBank/DDBJ databases">
        <title>Genomic Encyclopedia of Type Strains, Phase IV (KMG-IV): sequencing the most valuable type-strain genomes for metagenomic binning, comparative biology and taxonomic classification.</title>
        <authorList>
            <person name="Goeker M."/>
        </authorList>
    </citation>
    <scope>NUCLEOTIDE SEQUENCE [LARGE SCALE GENOMIC DNA]</scope>
    <source>
        <strain evidence="2 3">DSM 27783</strain>
    </source>
</reference>
<protein>
    <submittedName>
        <fullName evidence="2">Uncharacterized protein</fullName>
    </submittedName>
</protein>
<evidence type="ECO:0000313" key="4">
    <source>
        <dbReference type="Proteomes" id="UP000298805"/>
    </source>
</evidence>
<name>A0AAJ4RAL7_9BACT</name>
<gene>
    <name evidence="1" type="ORF">C6V80_10085</name>
    <name evidence="2" type="ORF">EDC58_1922</name>
</gene>
<accession>A0AAJ4RAL7</accession>
<dbReference type="EMBL" id="CP040940">
    <property type="protein sequence ID" value="QDD68194.1"/>
    <property type="molecule type" value="Genomic_DNA"/>
</dbReference>
<dbReference type="RefSeq" id="WP_123353294.1">
    <property type="nucleotide sequence ID" value="NZ_CP040940.1"/>
</dbReference>
<dbReference type="Proteomes" id="UP000272781">
    <property type="component" value="Unassembled WGS sequence"/>
</dbReference>
<evidence type="ECO:0000313" key="1">
    <source>
        <dbReference type="EMBL" id="QDD68194.1"/>
    </source>
</evidence>
<geneLocation type="plasmid" evidence="1 4">
    <name>unnamed1</name>
</geneLocation>
<reference evidence="1 4" key="2">
    <citation type="submission" date="2019-06" db="EMBL/GenBank/DDBJ databases">
        <title>A comparative analysis of the Nautiliaceae.</title>
        <authorList>
            <person name="Grosche A."/>
            <person name="Smedile F."/>
            <person name="Vetriani C."/>
        </authorList>
    </citation>
    <scope>NUCLEOTIDE SEQUENCE [LARGE SCALE GENOMIC DNA]</scope>
    <source>
        <strain evidence="1 4">TB6</strain>
        <plasmid evidence="1 4">unnamed1</plasmid>
    </source>
</reference>